<feature type="domain" description="HTH gntR-type" evidence="4">
    <location>
        <begin position="10"/>
        <end position="77"/>
    </location>
</feature>
<dbReference type="PROSITE" id="PS50949">
    <property type="entry name" value="HTH_GNTR"/>
    <property type="match status" value="1"/>
</dbReference>
<dbReference type="GO" id="GO:0003677">
    <property type="term" value="F:DNA binding"/>
    <property type="evidence" value="ECO:0007669"/>
    <property type="project" value="UniProtKB-KW"/>
</dbReference>
<dbReference type="SMART" id="SM00345">
    <property type="entry name" value="HTH_GNTR"/>
    <property type="match status" value="1"/>
</dbReference>
<dbReference type="SUPFAM" id="SSF46785">
    <property type="entry name" value="Winged helix' DNA-binding domain"/>
    <property type="match status" value="1"/>
</dbReference>
<name>A0A1W2AYT3_9BACT</name>
<dbReference type="RefSeq" id="WP_084068082.1">
    <property type="nucleotide sequence ID" value="NZ_FWXY01000006.1"/>
</dbReference>
<dbReference type="CDD" id="cd07377">
    <property type="entry name" value="WHTH_GntR"/>
    <property type="match status" value="1"/>
</dbReference>
<dbReference type="InterPro" id="IPR008920">
    <property type="entry name" value="TF_FadR/GntR_C"/>
</dbReference>
<dbReference type="SUPFAM" id="SSF48008">
    <property type="entry name" value="GntR ligand-binding domain-like"/>
    <property type="match status" value="1"/>
</dbReference>
<dbReference type="AlphaFoldDB" id="A0A1W2AYT3"/>
<dbReference type="Pfam" id="PF00392">
    <property type="entry name" value="GntR"/>
    <property type="match status" value="1"/>
</dbReference>
<keyword evidence="1" id="KW-0805">Transcription regulation</keyword>
<evidence type="ECO:0000256" key="1">
    <source>
        <dbReference type="ARBA" id="ARBA00023015"/>
    </source>
</evidence>
<dbReference type="STRING" id="1121400.SAMN02746065_106130"/>
<dbReference type="OrthoDB" id="5499567at2"/>
<keyword evidence="3" id="KW-0804">Transcription</keyword>
<dbReference type="InterPro" id="IPR036390">
    <property type="entry name" value="WH_DNA-bd_sf"/>
</dbReference>
<evidence type="ECO:0000313" key="6">
    <source>
        <dbReference type="Proteomes" id="UP000192418"/>
    </source>
</evidence>
<evidence type="ECO:0000256" key="2">
    <source>
        <dbReference type="ARBA" id="ARBA00023125"/>
    </source>
</evidence>
<dbReference type="InterPro" id="IPR000524">
    <property type="entry name" value="Tscrpt_reg_HTH_GntR"/>
</dbReference>
<dbReference type="InterPro" id="IPR036388">
    <property type="entry name" value="WH-like_DNA-bd_sf"/>
</dbReference>
<dbReference type="EMBL" id="FWXY01000006">
    <property type="protein sequence ID" value="SMC65348.1"/>
    <property type="molecule type" value="Genomic_DNA"/>
</dbReference>
<dbReference type="PANTHER" id="PTHR43537">
    <property type="entry name" value="TRANSCRIPTIONAL REGULATOR, GNTR FAMILY"/>
    <property type="match status" value="1"/>
</dbReference>
<protein>
    <submittedName>
        <fullName evidence="5">Transcriptional regulator, GntR family</fullName>
    </submittedName>
</protein>
<evidence type="ECO:0000259" key="4">
    <source>
        <dbReference type="PROSITE" id="PS50949"/>
    </source>
</evidence>
<reference evidence="5 6" key="1">
    <citation type="submission" date="2017-04" db="EMBL/GenBank/DDBJ databases">
        <authorList>
            <person name="Afonso C.L."/>
            <person name="Miller P.J."/>
            <person name="Scott M.A."/>
            <person name="Spackman E."/>
            <person name="Goraichik I."/>
            <person name="Dimitrov K.M."/>
            <person name="Suarez D.L."/>
            <person name="Swayne D.E."/>
        </authorList>
    </citation>
    <scope>NUCLEOTIDE SEQUENCE [LARGE SCALE GENOMIC DNA]</scope>
    <source>
        <strain evidence="5 6">DSM 3385</strain>
    </source>
</reference>
<keyword evidence="6" id="KW-1185">Reference proteome</keyword>
<keyword evidence="2" id="KW-0238">DNA-binding</keyword>
<accession>A0A1W2AYT3</accession>
<gene>
    <name evidence="5" type="ORF">SAMN02746065_106130</name>
</gene>
<dbReference type="PANTHER" id="PTHR43537:SF5">
    <property type="entry name" value="UXU OPERON TRANSCRIPTIONAL REGULATOR"/>
    <property type="match status" value="1"/>
</dbReference>
<organism evidence="5 6">
    <name type="scientific">Desulfocicer vacuolatum DSM 3385</name>
    <dbReference type="NCBI Taxonomy" id="1121400"/>
    <lineage>
        <taxon>Bacteria</taxon>
        <taxon>Pseudomonadati</taxon>
        <taxon>Thermodesulfobacteriota</taxon>
        <taxon>Desulfobacteria</taxon>
        <taxon>Desulfobacterales</taxon>
        <taxon>Desulfobacteraceae</taxon>
        <taxon>Desulfocicer</taxon>
    </lineage>
</organism>
<dbReference type="Gene3D" id="1.20.120.530">
    <property type="entry name" value="GntR ligand-binding domain-like"/>
    <property type="match status" value="1"/>
</dbReference>
<proteinExistence type="predicted"/>
<evidence type="ECO:0000256" key="3">
    <source>
        <dbReference type="ARBA" id="ARBA00023163"/>
    </source>
</evidence>
<evidence type="ECO:0000313" key="5">
    <source>
        <dbReference type="EMBL" id="SMC65348.1"/>
    </source>
</evidence>
<dbReference type="SMART" id="SM00895">
    <property type="entry name" value="FCD"/>
    <property type="match status" value="1"/>
</dbReference>
<dbReference type="GO" id="GO:0003700">
    <property type="term" value="F:DNA-binding transcription factor activity"/>
    <property type="evidence" value="ECO:0007669"/>
    <property type="project" value="InterPro"/>
</dbReference>
<dbReference type="Proteomes" id="UP000192418">
    <property type="component" value="Unassembled WGS sequence"/>
</dbReference>
<dbReference type="Pfam" id="PF07729">
    <property type="entry name" value="FCD"/>
    <property type="match status" value="1"/>
</dbReference>
<dbReference type="Gene3D" id="1.10.10.10">
    <property type="entry name" value="Winged helix-like DNA-binding domain superfamily/Winged helix DNA-binding domain"/>
    <property type="match status" value="1"/>
</dbReference>
<sequence>MELTELNKPEPLAKMAYNALRGSILSNTLTSGTIYNEKNLAQQLGISRTPVREALLELSSQGLIEFLPRKGVVVNSFKPQDINEIFELRQIIETHTFKMVCTQSATIDFTEIDQCLADQRRIAMESADIAKFMEIDRAFHMAFARQTGNRRLIAIMDNIRDILHIMGSYALVVEGRMNQVVLEHENILKAVKAGDVDTALTLLSDHLSQSKAAVSHQAVPHSR</sequence>
<dbReference type="InterPro" id="IPR011711">
    <property type="entry name" value="GntR_C"/>
</dbReference>
<dbReference type="PRINTS" id="PR00035">
    <property type="entry name" value="HTHGNTR"/>
</dbReference>